<evidence type="ECO:0000313" key="7">
    <source>
        <dbReference type="EMBL" id="CAD6449050.1"/>
    </source>
</evidence>
<keyword evidence="4 6" id="KW-0472">Membrane</keyword>
<dbReference type="PANTHER" id="PTHR15549">
    <property type="entry name" value="PAIRED IMMUNOGLOBULIN-LIKE TYPE 2 RECEPTOR"/>
    <property type="match status" value="1"/>
</dbReference>
<dbReference type="AlphaFoldDB" id="A0A8H2W3P3"/>
<keyword evidence="8" id="KW-1185">Reference proteome</keyword>
<gene>
    <name evidence="7" type="ORF">SCLTRI_LOCUS8843</name>
</gene>
<dbReference type="GO" id="GO:0071944">
    <property type="term" value="C:cell periphery"/>
    <property type="evidence" value="ECO:0007669"/>
    <property type="project" value="UniProtKB-ARBA"/>
</dbReference>
<evidence type="ECO:0000256" key="6">
    <source>
        <dbReference type="SAM" id="Phobius"/>
    </source>
</evidence>
<comment type="caution">
    <text evidence="7">The sequence shown here is derived from an EMBL/GenBank/DDBJ whole genome shotgun (WGS) entry which is preliminary data.</text>
</comment>
<evidence type="ECO:0000313" key="8">
    <source>
        <dbReference type="Proteomes" id="UP000624404"/>
    </source>
</evidence>
<dbReference type="GO" id="GO:0016020">
    <property type="term" value="C:membrane"/>
    <property type="evidence" value="ECO:0007669"/>
    <property type="project" value="UniProtKB-SubCell"/>
</dbReference>
<sequence>MDTVNSQITTSTPPLITSTNLTSSTTTSEITSAPIAATDSNTQSASSPQPNLSNNKTPESFSLNLAIGIGIGIGIAIVLLIAGCVPIYKLWKRRQQAAQGQNQYNHQAPPQPYPYEMHYPMYYQQFQEMQIASNFHKETDVDKSSRKSMHRCTQVFEMSDKRQTDSWVKEMMLANQEELWMESPIR</sequence>
<dbReference type="OrthoDB" id="3539771at2759"/>
<evidence type="ECO:0000256" key="5">
    <source>
        <dbReference type="SAM" id="MobiDB-lite"/>
    </source>
</evidence>
<accession>A0A8H2W3P3</accession>
<reference evidence="7" key="1">
    <citation type="submission" date="2020-10" db="EMBL/GenBank/DDBJ databases">
        <authorList>
            <person name="Kusch S."/>
        </authorList>
    </citation>
    <scope>NUCLEOTIDE SEQUENCE</scope>
    <source>
        <strain evidence="7">SwB9</strain>
    </source>
</reference>
<dbReference type="EMBL" id="CAJHIA010000033">
    <property type="protein sequence ID" value="CAD6449050.1"/>
    <property type="molecule type" value="Genomic_DNA"/>
</dbReference>
<dbReference type="Proteomes" id="UP000624404">
    <property type="component" value="Unassembled WGS sequence"/>
</dbReference>
<evidence type="ECO:0000256" key="3">
    <source>
        <dbReference type="ARBA" id="ARBA00022989"/>
    </source>
</evidence>
<evidence type="ECO:0000256" key="1">
    <source>
        <dbReference type="ARBA" id="ARBA00004167"/>
    </source>
</evidence>
<keyword evidence="3 6" id="KW-1133">Transmembrane helix</keyword>
<evidence type="ECO:0000256" key="4">
    <source>
        <dbReference type="ARBA" id="ARBA00023136"/>
    </source>
</evidence>
<organism evidence="7 8">
    <name type="scientific">Sclerotinia trifoliorum</name>
    <dbReference type="NCBI Taxonomy" id="28548"/>
    <lineage>
        <taxon>Eukaryota</taxon>
        <taxon>Fungi</taxon>
        <taxon>Dikarya</taxon>
        <taxon>Ascomycota</taxon>
        <taxon>Pezizomycotina</taxon>
        <taxon>Leotiomycetes</taxon>
        <taxon>Helotiales</taxon>
        <taxon>Sclerotiniaceae</taxon>
        <taxon>Sclerotinia</taxon>
    </lineage>
</organism>
<comment type="subcellular location">
    <subcellularLocation>
        <location evidence="1">Membrane</location>
        <topology evidence="1">Single-pass membrane protein</topology>
    </subcellularLocation>
</comment>
<name>A0A8H2W3P3_9HELO</name>
<feature type="region of interest" description="Disordered" evidence="5">
    <location>
        <begin position="1"/>
        <end position="57"/>
    </location>
</feature>
<protein>
    <submittedName>
        <fullName evidence="7">87415e4c-996c-477d-a65a-137e051d0dba</fullName>
    </submittedName>
</protein>
<feature type="compositionally biased region" description="Polar residues" evidence="5">
    <location>
        <begin position="39"/>
        <end position="57"/>
    </location>
</feature>
<dbReference type="InterPro" id="IPR051694">
    <property type="entry name" value="Immunoregulatory_rcpt-like"/>
</dbReference>
<feature type="compositionally biased region" description="Low complexity" evidence="5">
    <location>
        <begin position="9"/>
        <end position="38"/>
    </location>
</feature>
<proteinExistence type="predicted"/>
<feature type="transmembrane region" description="Helical" evidence="6">
    <location>
        <begin position="65"/>
        <end position="88"/>
    </location>
</feature>
<evidence type="ECO:0000256" key="2">
    <source>
        <dbReference type="ARBA" id="ARBA00022692"/>
    </source>
</evidence>
<keyword evidence="2 6" id="KW-0812">Transmembrane</keyword>